<keyword evidence="7" id="KW-1185">Reference proteome</keyword>
<dbReference type="InterPro" id="IPR000639">
    <property type="entry name" value="Epox_hydrolase-like"/>
</dbReference>
<evidence type="ECO:0000259" key="5">
    <source>
        <dbReference type="Pfam" id="PF06441"/>
    </source>
</evidence>
<dbReference type="GO" id="GO:0097176">
    <property type="term" value="P:epoxide metabolic process"/>
    <property type="evidence" value="ECO:0007669"/>
    <property type="project" value="TreeGrafter"/>
</dbReference>
<evidence type="ECO:0000256" key="4">
    <source>
        <dbReference type="PIRSR" id="PIRSR001112-1"/>
    </source>
</evidence>
<keyword evidence="3" id="KW-0378">Hydrolase</keyword>
<protein>
    <submittedName>
        <fullName evidence="6">Pimeloyl-ACP methyl ester carboxylesterase</fullName>
    </submittedName>
</protein>
<evidence type="ECO:0000256" key="3">
    <source>
        <dbReference type="ARBA" id="ARBA00022801"/>
    </source>
</evidence>
<dbReference type="Proteomes" id="UP000199515">
    <property type="component" value="Unassembled WGS sequence"/>
</dbReference>
<dbReference type="PIRSF" id="PIRSF001112">
    <property type="entry name" value="Epoxide_hydrolase"/>
    <property type="match status" value="1"/>
</dbReference>
<organism evidence="6 7">
    <name type="scientific">Amycolatopsis xylanica</name>
    <dbReference type="NCBI Taxonomy" id="589385"/>
    <lineage>
        <taxon>Bacteria</taxon>
        <taxon>Bacillati</taxon>
        <taxon>Actinomycetota</taxon>
        <taxon>Actinomycetes</taxon>
        <taxon>Pseudonocardiales</taxon>
        <taxon>Pseudonocardiaceae</taxon>
        <taxon>Amycolatopsis</taxon>
    </lineage>
</organism>
<feature type="active site" description="Proton acceptor" evidence="4">
    <location>
        <position position="320"/>
    </location>
</feature>
<accession>A0A1H3Q590</accession>
<feature type="active site" description="Proton donor" evidence="4">
    <location>
        <position position="271"/>
    </location>
</feature>
<reference evidence="6 7" key="1">
    <citation type="submission" date="2016-10" db="EMBL/GenBank/DDBJ databases">
        <authorList>
            <person name="de Groot N.N."/>
        </authorList>
    </citation>
    <scope>NUCLEOTIDE SEQUENCE [LARGE SCALE GENOMIC DNA]</scope>
    <source>
        <strain evidence="6 7">CPCC 202699</strain>
    </source>
</reference>
<dbReference type="Gene3D" id="3.40.50.1820">
    <property type="entry name" value="alpha/beta hydrolase"/>
    <property type="match status" value="1"/>
</dbReference>
<evidence type="ECO:0000313" key="6">
    <source>
        <dbReference type="EMBL" id="SDZ08341.1"/>
    </source>
</evidence>
<feature type="domain" description="Epoxide hydrolase N-terminal" evidence="5">
    <location>
        <begin position="2"/>
        <end position="106"/>
    </location>
</feature>
<feature type="active site" description="Nucleophile" evidence="4">
    <location>
        <position position="166"/>
    </location>
</feature>
<dbReference type="InterPro" id="IPR029058">
    <property type="entry name" value="AB_hydrolase_fold"/>
</dbReference>
<dbReference type="GO" id="GO:0004301">
    <property type="term" value="F:epoxide hydrolase activity"/>
    <property type="evidence" value="ECO:0007669"/>
    <property type="project" value="TreeGrafter"/>
</dbReference>
<dbReference type="OrthoDB" id="4654311at2"/>
<dbReference type="EMBL" id="FNON01000009">
    <property type="protein sequence ID" value="SDZ08341.1"/>
    <property type="molecule type" value="Genomic_DNA"/>
</dbReference>
<dbReference type="PANTHER" id="PTHR21661">
    <property type="entry name" value="EPOXIDE HYDROLASE 1-RELATED"/>
    <property type="match status" value="1"/>
</dbReference>
<proteinExistence type="inferred from homology"/>
<keyword evidence="2" id="KW-0058">Aromatic hydrocarbons catabolism</keyword>
<dbReference type="PANTHER" id="PTHR21661:SF35">
    <property type="entry name" value="EPOXIDE HYDROLASE"/>
    <property type="match status" value="1"/>
</dbReference>
<evidence type="ECO:0000256" key="2">
    <source>
        <dbReference type="ARBA" id="ARBA00022797"/>
    </source>
</evidence>
<dbReference type="Pfam" id="PF06441">
    <property type="entry name" value="EHN"/>
    <property type="match status" value="1"/>
</dbReference>
<dbReference type="InterPro" id="IPR016292">
    <property type="entry name" value="Epoxide_hydrolase"/>
</dbReference>
<sequence length="342" mass="38125">MENFRIDIPQARLDDLTARLANTRWPDELPDVGWSHGIPVSSVRRLAEHWRTGYDWRAWERKLNAHPQFVTEIDGQRVHFLHIRSADEDALPLLLLHGWPASFVEFLDIIEPLSRDFHLVIPSYPGFAFSGPTKRAGQGSIESYADVIAALMSELGYQRYGVAGGDVGSFVGPRLGRIDTEHVAGVYVTGLITLTDEVVAGFRDVGGYAAIQSTRPQALAFGMHDSPAALLAWIADIFHLFAKEPIDEDHLLTNVMLYWLTGTFASSTRLYRESSVWGAEFADSGVPTACAVFPGDHTDRETAERQNTMVHWSEFDRGGHFAAMEAPDLLAGDIREFFGKLR</sequence>
<comment type="similarity">
    <text evidence="1">Belongs to the peptidase S33 family.</text>
</comment>
<dbReference type="PRINTS" id="PR00412">
    <property type="entry name" value="EPOXHYDRLASE"/>
</dbReference>
<name>A0A1H3Q590_9PSEU</name>
<dbReference type="InterPro" id="IPR010497">
    <property type="entry name" value="Epoxide_hydro_N"/>
</dbReference>
<evidence type="ECO:0000313" key="7">
    <source>
        <dbReference type="Proteomes" id="UP000199515"/>
    </source>
</evidence>
<dbReference type="RefSeq" id="WP_091296279.1">
    <property type="nucleotide sequence ID" value="NZ_FNON01000009.1"/>
</dbReference>
<gene>
    <name evidence="6" type="ORF">SAMN05421504_109112</name>
</gene>
<dbReference type="AlphaFoldDB" id="A0A1H3Q590"/>
<dbReference type="STRING" id="589385.SAMN05421504_109112"/>
<dbReference type="SUPFAM" id="SSF53474">
    <property type="entry name" value="alpha/beta-Hydrolases"/>
    <property type="match status" value="1"/>
</dbReference>
<evidence type="ECO:0000256" key="1">
    <source>
        <dbReference type="ARBA" id="ARBA00010088"/>
    </source>
</evidence>